<dbReference type="EMBL" id="BAABHA010000002">
    <property type="protein sequence ID" value="GAA4378285.1"/>
    <property type="molecule type" value="Genomic_DNA"/>
</dbReference>
<dbReference type="Proteomes" id="UP001500454">
    <property type="component" value="Unassembled WGS sequence"/>
</dbReference>
<protein>
    <recommendedName>
        <fullName evidence="4">DUF4157 domain-containing protein</fullName>
    </recommendedName>
</protein>
<feature type="region of interest" description="Disordered" evidence="1">
    <location>
        <begin position="110"/>
        <end position="131"/>
    </location>
</feature>
<evidence type="ECO:0000313" key="3">
    <source>
        <dbReference type="Proteomes" id="UP001500454"/>
    </source>
</evidence>
<sequence>MELPRIVEHSPLARIARWKLGQPNVAMVLGKSIHLSGVTRGEFLRDPSWVAHEMCHIRQVRQYGLVNFLWQYLLESVRVGYYANRFEVEARQDAQRDAAYYAQVLGVPAPATPGRGTDPDGPGGIQPDVVV</sequence>
<accession>A0ABP8IXB6</accession>
<proteinExistence type="predicted"/>
<keyword evidence="3" id="KW-1185">Reference proteome</keyword>
<evidence type="ECO:0008006" key="4">
    <source>
        <dbReference type="Google" id="ProtNLM"/>
    </source>
</evidence>
<reference evidence="3" key="1">
    <citation type="journal article" date="2019" name="Int. J. Syst. Evol. Microbiol.">
        <title>The Global Catalogue of Microorganisms (GCM) 10K type strain sequencing project: providing services to taxonomists for standard genome sequencing and annotation.</title>
        <authorList>
            <consortium name="The Broad Institute Genomics Platform"/>
            <consortium name="The Broad Institute Genome Sequencing Center for Infectious Disease"/>
            <person name="Wu L."/>
            <person name="Ma J."/>
        </authorList>
    </citation>
    <scope>NUCLEOTIDE SEQUENCE [LARGE SCALE GENOMIC DNA]</scope>
    <source>
        <strain evidence="3">JCM 17924</strain>
    </source>
</reference>
<comment type="caution">
    <text evidence="2">The sequence shown here is derived from an EMBL/GenBank/DDBJ whole genome shotgun (WGS) entry which is preliminary data.</text>
</comment>
<evidence type="ECO:0000313" key="2">
    <source>
        <dbReference type="EMBL" id="GAA4378285.1"/>
    </source>
</evidence>
<gene>
    <name evidence="2" type="ORF">GCM10023186_14610</name>
</gene>
<evidence type="ECO:0000256" key="1">
    <source>
        <dbReference type="SAM" id="MobiDB-lite"/>
    </source>
</evidence>
<dbReference type="RefSeq" id="WP_345222686.1">
    <property type="nucleotide sequence ID" value="NZ_BAABHA010000002.1"/>
</dbReference>
<organism evidence="2 3">
    <name type="scientific">Hymenobacter koreensis</name>
    <dbReference type="NCBI Taxonomy" id="1084523"/>
    <lineage>
        <taxon>Bacteria</taxon>
        <taxon>Pseudomonadati</taxon>
        <taxon>Bacteroidota</taxon>
        <taxon>Cytophagia</taxon>
        <taxon>Cytophagales</taxon>
        <taxon>Hymenobacteraceae</taxon>
        <taxon>Hymenobacter</taxon>
    </lineage>
</organism>
<name>A0ABP8IXB6_9BACT</name>